<organism evidence="1">
    <name type="scientific">marine sediment metagenome</name>
    <dbReference type="NCBI Taxonomy" id="412755"/>
    <lineage>
        <taxon>unclassified sequences</taxon>
        <taxon>metagenomes</taxon>
        <taxon>ecological metagenomes</taxon>
    </lineage>
</organism>
<name>A0A0F9UGU1_9ZZZZ</name>
<protein>
    <submittedName>
        <fullName evidence="1">Uncharacterized protein</fullName>
    </submittedName>
</protein>
<gene>
    <name evidence="1" type="ORF">LCGC14_0267630</name>
</gene>
<reference evidence="1" key="1">
    <citation type="journal article" date="2015" name="Nature">
        <title>Complex archaea that bridge the gap between prokaryotes and eukaryotes.</title>
        <authorList>
            <person name="Spang A."/>
            <person name="Saw J.H."/>
            <person name="Jorgensen S.L."/>
            <person name="Zaremba-Niedzwiedzka K."/>
            <person name="Martijn J."/>
            <person name="Lind A.E."/>
            <person name="van Eijk R."/>
            <person name="Schleper C."/>
            <person name="Guy L."/>
            <person name="Ettema T.J."/>
        </authorList>
    </citation>
    <scope>NUCLEOTIDE SEQUENCE</scope>
</reference>
<sequence>MARKKIDLKTSILEVLTLMSEGNPGAANVLGQMMQKDPDTGLIKILHLDDMNIRGTQIWLGFKDHCGQDMERFMQAILDRDQQMVDEINSHVPGNHTEIAVTSNASFNR</sequence>
<evidence type="ECO:0000313" key="1">
    <source>
        <dbReference type="EMBL" id="KKN86587.1"/>
    </source>
</evidence>
<dbReference type="AlphaFoldDB" id="A0A0F9UGU1"/>
<accession>A0A0F9UGU1</accession>
<proteinExistence type="predicted"/>
<comment type="caution">
    <text evidence="1">The sequence shown here is derived from an EMBL/GenBank/DDBJ whole genome shotgun (WGS) entry which is preliminary data.</text>
</comment>
<dbReference type="EMBL" id="LAZR01000146">
    <property type="protein sequence ID" value="KKN86587.1"/>
    <property type="molecule type" value="Genomic_DNA"/>
</dbReference>